<name>A0A5C2SRW9_9APHY</name>
<dbReference type="EMBL" id="ML122251">
    <property type="protein sequence ID" value="RPD66623.1"/>
    <property type="molecule type" value="Genomic_DNA"/>
</dbReference>
<protein>
    <submittedName>
        <fullName evidence="1">Uncharacterized protein</fullName>
    </submittedName>
</protein>
<evidence type="ECO:0000313" key="2">
    <source>
        <dbReference type="Proteomes" id="UP000313359"/>
    </source>
</evidence>
<accession>A0A5C2SRW9</accession>
<organism evidence="1 2">
    <name type="scientific">Lentinus tigrinus ALCF2SS1-6</name>
    <dbReference type="NCBI Taxonomy" id="1328759"/>
    <lineage>
        <taxon>Eukaryota</taxon>
        <taxon>Fungi</taxon>
        <taxon>Dikarya</taxon>
        <taxon>Basidiomycota</taxon>
        <taxon>Agaricomycotina</taxon>
        <taxon>Agaricomycetes</taxon>
        <taxon>Polyporales</taxon>
        <taxon>Polyporaceae</taxon>
        <taxon>Lentinus</taxon>
    </lineage>
</organism>
<reference evidence="1" key="1">
    <citation type="journal article" date="2018" name="Genome Biol. Evol.">
        <title>Genomics and development of Lentinus tigrinus, a white-rot wood-decaying mushroom with dimorphic fruiting bodies.</title>
        <authorList>
            <person name="Wu B."/>
            <person name="Xu Z."/>
            <person name="Knudson A."/>
            <person name="Carlson A."/>
            <person name="Chen N."/>
            <person name="Kovaka S."/>
            <person name="LaButti K."/>
            <person name="Lipzen A."/>
            <person name="Pennachio C."/>
            <person name="Riley R."/>
            <person name="Schakwitz W."/>
            <person name="Umezawa K."/>
            <person name="Ohm R.A."/>
            <person name="Grigoriev I.V."/>
            <person name="Nagy L.G."/>
            <person name="Gibbons J."/>
            <person name="Hibbett D."/>
        </authorList>
    </citation>
    <scope>NUCLEOTIDE SEQUENCE [LARGE SCALE GENOMIC DNA]</scope>
    <source>
        <strain evidence="1">ALCF2SS1-6</strain>
    </source>
</reference>
<dbReference type="AlphaFoldDB" id="A0A5C2SRW9"/>
<gene>
    <name evidence="1" type="ORF">L227DRAFT_150283</name>
</gene>
<dbReference type="Proteomes" id="UP000313359">
    <property type="component" value="Unassembled WGS sequence"/>
</dbReference>
<keyword evidence="2" id="KW-1185">Reference proteome</keyword>
<sequence length="118" mass="12651">MLPPTRLLLRFALGQGPAGYHGSLSPGSTRPYPDDEAHAMSCHADTWAASLAHASEVLRWVGVLVHGSRLRSWTVSRVQFQVGGLPDNPGGSVMLQEEDEVRGWATVASKGMLMSLNG</sequence>
<proteinExistence type="predicted"/>
<evidence type="ECO:0000313" key="1">
    <source>
        <dbReference type="EMBL" id="RPD66623.1"/>
    </source>
</evidence>